<reference evidence="6 7" key="1">
    <citation type="submission" date="2020-03" db="EMBL/GenBank/DDBJ databases">
        <authorList>
            <person name="Zhu W."/>
        </authorList>
    </citation>
    <scope>NUCLEOTIDE SEQUENCE [LARGE SCALE GENOMIC DNA]</scope>
    <source>
        <strain evidence="6 7">185</strain>
    </source>
</reference>
<keyword evidence="2 4" id="KW-0472">Membrane</keyword>
<sequence>MLIKNFKIVLMGLFCVVLTGCLSMGGLSHKQVKMLKQQGFVQTEEGWSLGLPERLLFDFNEAEISNQKQAELTKLAGQLHKYKLNKVRIVGHTDSVGNPEYNLKLSEKRAQSVAQVFQSNQFLPSNIQIVGKGSTQPINQADTEEARAENRRVAVIIVP</sequence>
<keyword evidence="3" id="KW-0998">Cell outer membrane</keyword>
<dbReference type="KEGG" id="alj:G8D99_12205"/>
<dbReference type="Gene3D" id="3.30.1330.60">
    <property type="entry name" value="OmpA-like domain"/>
    <property type="match status" value="1"/>
</dbReference>
<dbReference type="CDD" id="cd07185">
    <property type="entry name" value="OmpA_C-like"/>
    <property type="match status" value="1"/>
</dbReference>
<dbReference type="PANTHER" id="PTHR30329">
    <property type="entry name" value="STATOR ELEMENT OF FLAGELLAR MOTOR COMPLEX"/>
    <property type="match status" value="1"/>
</dbReference>
<evidence type="ECO:0000313" key="7">
    <source>
        <dbReference type="Proteomes" id="UP000501939"/>
    </source>
</evidence>
<dbReference type="InterPro" id="IPR006665">
    <property type="entry name" value="OmpA-like"/>
</dbReference>
<evidence type="ECO:0000256" key="1">
    <source>
        <dbReference type="ARBA" id="ARBA00004442"/>
    </source>
</evidence>
<dbReference type="SUPFAM" id="SSF103088">
    <property type="entry name" value="OmpA-like"/>
    <property type="match status" value="1"/>
</dbReference>
<comment type="subcellular location">
    <subcellularLocation>
        <location evidence="1">Cell outer membrane</location>
    </subcellularLocation>
</comment>
<dbReference type="AlphaFoldDB" id="A0A6G8S6E9"/>
<dbReference type="PROSITE" id="PS01068">
    <property type="entry name" value="OMPA_1"/>
    <property type="match status" value="1"/>
</dbReference>
<dbReference type="InterPro" id="IPR006664">
    <property type="entry name" value="OMP_bac"/>
</dbReference>
<evidence type="ECO:0000256" key="2">
    <source>
        <dbReference type="ARBA" id="ARBA00023136"/>
    </source>
</evidence>
<dbReference type="Pfam" id="PF00691">
    <property type="entry name" value="OmpA"/>
    <property type="match status" value="1"/>
</dbReference>
<dbReference type="PROSITE" id="PS51257">
    <property type="entry name" value="PROKAR_LIPOPROTEIN"/>
    <property type="match status" value="1"/>
</dbReference>
<gene>
    <name evidence="6" type="ORF">G8D99_12205</name>
</gene>
<protein>
    <submittedName>
        <fullName evidence="6">OmpA family protein</fullName>
    </submittedName>
</protein>
<feature type="domain" description="OmpA-like" evidence="5">
    <location>
        <begin position="45"/>
        <end position="159"/>
    </location>
</feature>
<name>A0A6G8S6E9_9GAMM</name>
<evidence type="ECO:0000313" key="6">
    <source>
        <dbReference type="EMBL" id="QIO09690.1"/>
    </source>
</evidence>
<dbReference type="InterPro" id="IPR036737">
    <property type="entry name" value="OmpA-like_sf"/>
</dbReference>
<evidence type="ECO:0000256" key="3">
    <source>
        <dbReference type="ARBA" id="ARBA00023237"/>
    </source>
</evidence>
<organism evidence="6 7">
    <name type="scientific">Acinetobacter lanii</name>
    <dbReference type="NCBI Taxonomy" id="2715163"/>
    <lineage>
        <taxon>Bacteria</taxon>
        <taxon>Pseudomonadati</taxon>
        <taxon>Pseudomonadota</taxon>
        <taxon>Gammaproteobacteria</taxon>
        <taxon>Moraxellales</taxon>
        <taxon>Moraxellaceae</taxon>
        <taxon>Acinetobacter</taxon>
    </lineage>
</organism>
<dbReference type="EMBL" id="CP049916">
    <property type="protein sequence ID" value="QIO09690.1"/>
    <property type="molecule type" value="Genomic_DNA"/>
</dbReference>
<evidence type="ECO:0000256" key="4">
    <source>
        <dbReference type="PROSITE-ProRule" id="PRU00473"/>
    </source>
</evidence>
<dbReference type="PRINTS" id="PR01021">
    <property type="entry name" value="OMPADOMAIN"/>
</dbReference>
<dbReference type="RefSeq" id="WP_166326322.1">
    <property type="nucleotide sequence ID" value="NZ_CP049916.1"/>
</dbReference>
<evidence type="ECO:0000259" key="5">
    <source>
        <dbReference type="PROSITE" id="PS51123"/>
    </source>
</evidence>
<dbReference type="PROSITE" id="PS51123">
    <property type="entry name" value="OMPA_2"/>
    <property type="match status" value="1"/>
</dbReference>
<accession>A0A6G8S6E9</accession>
<proteinExistence type="predicted"/>
<dbReference type="GO" id="GO:0009279">
    <property type="term" value="C:cell outer membrane"/>
    <property type="evidence" value="ECO:0007669"/>
    <property type="project" value="UniProtKB-SubCell"/>
</dbReference>
<dbReference type="Proteomes" id="UP000501939">
    <property type="component" value="Chromosome"/>
</dbReference>
<dbReference type="InterPro" id="IPR006690">
    <property type="entry name" value="OMPA-like_CS"/>
</dbReference>
<dbReference type="InterPro" id="IPR050330">
    <property type="entry name" value="Bact_OuterMem_StrucFunc"/>
</dbReference>
<keyword evidence="7" id="KW-1185">Reference proteome</keyword>
<dbReference type="PANTHER" id="PTHR30329:SF21">
    <property type="entry name" value="LIPOPROTEIN YIAD-RELATED"/>
    <property type="match status" value="1"/>
</dbReference>